<reference evidence="2" key="1">
    <citation type="submission" date="2022-05" db="EMBL/GenBank/DDBJ databases">
        <authorList>
            <person name="Pankratov T."/>
        </authorList>
    </citation>
    <scope>NUCLEOTIDE SEQUENCE</scope>
    <source>
        <strain evidence="2">BP6-180914</strain>
    </source>
</reference>
<feature type="compositionally biased region" description="Basic and acidic residues" evidence="1">
    <location>
        <begin position="108"/>
        <end position="127"/>
    </location>
</feature>
<keyword evidence="3" id="KW-1185">Reference proteome</keyword>
<comment type="caution">
    <text evidence="2">The sequence shown here is derived from an EMBL/GenBank/DDBJ whole genome shotgun (WGS) entry which is preliminary data.</text>
</comment>
<organism evidence="2 3">
    <name type="scientific">Lichenifustis flavocetrariae</name>
    <dbReference type="NCBI Taxonomy" id="2949735"/>
    <lineage>
        <taxon>Bacteria</taxon>
        <taxon>Pseudomonadati</taxon>
        <taxon>Pseudomonadota</taxon>
        <taxon>Alphaproteobacteria</taxon>
        <taxon>Hyphomicrobiales</taxon>
        <taxon>Lichenihabitantaceae</taxon>
        <taxon>Lichenifustis</taxon>
    </lineage>
</organism>
<dbReference type="AlphaFoldDB" id="A0AA41Z155"/>
<dbReference type="RefSeq" id="WP_282588682.1">
    <property type="nucleotide sequence ID" value="NZ_JAMOIM010000045.1"/>
</dbReference>
<evidence type="ECO:0000256" key="1">
    <source>
        <dbReference type="SAM" id="MobiDB-lite"/>
    </source>
</evidence>
<feature type="region of interest" description="Disordered" evidence="1">
    <location>
        <begin position="1"/>
        <end position="230"/>
    </location>
</feature>
<gene>
    <name evidence="2" type="ORF">M8523_30755</name>
</gene>
<feature type="compositionally biased region" description="Basic and acidic residues" evidence="1">
    <location>
        <begin position="134"/>
        <end position="198"/>
    </location>
</feature>
<feature type="compositionally biased region" description="Basic and acidic residues" evidence="1">
    <location>
        <begin position="18"/>
        <end position="89"/>
    </location>
</feature>
<protein>
    <submittedName>
        <fullName evidence="2">Uncharacterized protein</fullName>
    </submittedName>
</protein>
<evidence type="ECO:0000313" key="3">
    <source>
        <dbReference type="Proteomes" id="UP001165667"/>
    </source>
</evidence>
<dbReference type="Proteomes" id="UP001165667">
    <property type="component" value="Unassembled WGS sequence"/>
</dbReference>
<proteinExistence type="predicted"/>
<feature type="compositionally biased region" description="Basic and acidic residues" evidence="1">
    <location>
        <begin position="321"/>
        <end position="377"/>
    </location>
</feature>
<name>A0AA41Z155_9HYPH</name>
<feature type="region of interest" description="Disordered" evidence="1">
    <location>
        <begin position="321"/>
        <end position="384"/>
    </location>
</feature>
<evidence type="ECO:0000313" key="2">
    <source>
        <dbReference type="EMBL" id="MCW6512306.1"/>
    </source>
</evidence>
<dbReference type="EMBL" id="JAMOIM010000045">
    <property type="protein sequence ID" value="MCW6512306.1"/>
    <property type="molecule type" value="Genomic_DNA"/>
</dbReference>
<sequence length="384" mass="46150">MVDRSRTRNAKIRASFGRAERLRRNGQDGRSADRDNSERKPERERTAQTRKREAAQARATRKDGQQRDARKATSREQARARTERADERTAKRRMDRLKEQTRAGFTKTVERRRDEARRAQHERKQRDTQAALKRAQDQRQRADRQRDTRKREETRRDFNREADRRRDHTRRREVEFKAGVEAQRERDLRRAAGKEIEQRHKRQLSDQQAEHRRQTSQIRSRHQAETRSLRSNEDMALERHHHAVKGIDERERRTLADFDGRRAGLTGWLGERIPGRRQENDRLRADLARGFEAERLTKHRDLEALKERQFNVAQTARLEQAKERKDMMTGHHADRTKLQDRQMTDRPLQIERQARVMERVRDMEVTRKEPERERERPAPAFSKT</sequence>
<accession>A0AA41Z155</accession>